<keyword evidence="2" id="KW-1185">Reference proteome</keyword>
<gene>
    <name evidence="1" type="ORF">SAMN04488055_0671</name>
</gene>
<dbReference type="RefSeq" id="WP_074237833.1">
    <property type="nucleotide sequence ID" value="NZ_FSRA01000001.1"/>
</dbReference>
<dbReference type="Pfam" id="PF15593">
    <property type="entry name" value="Imm42"/>
    <property type="match status" value="1"/>
</dbReference>
<evidence type="ECO:0000313" key="2">
    <source>
        <dbReference type="Proteomes" id="UP000185003"/>
    </source>
</evidence>
<evidence type="ECO:0000313" key="1">
    <source>
        <dbReference type="EMBL" id="SIN69234.1"/>
    </source>
</evidence>
<dbReference type="OrthoDB" id="1493775at2"/>
<accession>A0A1N6DF24</accession>
<sequence>MNDIMLFGNKGEFAIQLGLHPNKKKCKLCFWAKGKKIGTFTRGAELDDSIKVYYQFSGNREDYYLPILDGMNPSQIIEYLVLEALVLVSSSKDEDFEEYQRRAKLHLNFGSQFTNDSSDLILLNKDDNVIIIYNPEKEEHIYEFVISFNTFSQVYEEYITYCLTNGLV</sequence>
<dbReference type="InterPro" id="IPR028958">
    <property type="entry name" value="Imm42"/>
</dbReference>
<dbReference type="AlphaFoldDB" id="A0A1N6DF24"/>
<organism evidence="1 2">
    <name type="scientific">Chitinophaga niabensis</name>
    <dbReference type="NCBI Taxonomy" id="536979"/>
    <lineage>
        <taxon>Bacteria</taxon>
        <taxon>Pseudomonadati</taxon>
        <taxon>Bacteroidota</taxon>
        <taxon>Chitinophagia</taxon>
        <taxon>Chitinophagales</taxon>
        <taxon>Chitinophagaceae</taxon>
        <taxon>Chitinophaga</taxon>
    </lineage>
</organism>
<dbReference type="Proteomes" id="UP000185003">
    <property type="component" value="Unassembled WGS sequence"/>
</dbReference>
<protein>
    <submittedName>
        <fullName evidence="1">Immunity protein 42</fullName>
    </submittedName>
</protein>
<dbReference type="STRING" id="536979.SAMN04488055_0671"/>
<proteinExistence type="predicted"/>
<reference evidence="1 2" key="1">
    <citation type="submission" date="2016-11" db="EMBL/GenBank/DDBJ databases">
        <authorList>
            <person name="Jaros S."/>
            <person name="Januszkiewicz K."/>
            <person name="Wedrychowicz H."/>
        </authorList>
    </citation>
    <scope>NUCLEOTIDE SEQUENCE [LARGE SCALE GENOMIC DNA]</scope>
    <source>
        <strain evidence="1 2">DSM 24787</strain>
    </source>
</reference>
<name>A0A1N6DF24_9BACT</name>
<dbReference type="EMBL" id="FSRA01000001">
    <property type="protein sequence ID" value="SIN69234.1"/>
    <property type="molecule type" value="Genomic_DNA"/>
</dbReference>